<evidence type="ECO:0000313" key="2">
    <source>
        <dbReference type="Proteomes" id="UP000186102"/>
    </source>
</evidence>
<keyword evidence="2" id="KW-1185">Reference proteome</keyword>
<dbReference type="STRING" id="1888891.DSOL_0855"/>
<protein>
    <submittedName>
        <fullName evidence="1">Uncharacterized protein</fullName>
    </submittedName>
</protein>
<dbReference type="Proteomes" id="UP000186102">
    <property type="component" value="Unassembled WGS sequence"/>
</dbReference>
<sequence length="43" mass="4614">MPIPDGYLNPQTDAVLDLVTAFFLQGDFQKGDERNGSSSLAAN</sequence>
<evidence type="ECO:0000313" key="1">
    <source>
        <dbReference type="EMBL" id="OLN33128.1"/>
    </source>
</evidence>
<dbReference type="AlphaFoldDB" id="A0A1Q8R0H1"/>
<gene>
    <name evidence="1" type="ORF">DSOL_0855</name>
</gene>
<proteinExistence type="predicted"/>
<name>A0A1Q8R0H1_9FIRM</name>
<organism evidence="1 2">
    <name type="scientific">Desulfosporosinus metallidurans</name>
    <dbReference type="NCBI Taxonomy" id="1888891"/>
    <lineage>
        <taxon>Bacteria</taxon>
        <taxon>Bacillati</taxon>
        <taxon>Bacillota</taxon>
        <taxon>Clostridia</taxon>
        <taxon>Eubacteriales</taxon>
        <taxon>Desulfitobacteriaceae</taxon>
        <taxon>Desulfosporosinus</taxon>
    </lineage>
</organism>
<comment type="caution">
    <text evidence="1">The sequence shown here is derived from an EMBL/GenBank/DDBJ whole genome shotgun (WGS) entry which is preliminary data.</text>
</comment>
<dbReference type="RefSeq" id="WP_282433523.1">
    <property type="nucleotide sequence ID" value="NZ_MLBF01000004.1"/>
</dbReference>
<dbReference type="EMBL" id="MLBF01000004">
    <property type="protein sequence ID" value="OLN33128.1"/>
    <property type="molecule type" value="Genomic_DNA"/>
</dbReference>
<accession>A0A1Q8R0H1</accession>
<reference evidence="1 2" key="1">
    <citation type="submission" date="2016-09" db="EMBL/GenBank/DDBJ databases">
        <title>Complete genome of Desulfosporosinus sp. OL.</title>
        <authorList>
            <person name="Mardanov A."/>
            <person name="Beletsky A."/>
            <person name="Panova A."/>
            <person name="Karnachuk O."/>
            <person name="Ravin N."/>
        </authorList>
    </citation>
    <scope>NUCLEOTIDE SEQUENCE [LARGE SCALE GENOMIC DNA]</scope>
    <source>
        <strain evidence="1 2">OL</strain>
    </source>
</reference>